<name>A0A0P1A9I6_PLAHL</name>
<accession>A0A0P1A9I6</accession>
<evidence type="ECO:0000313" key="2">
    <source>
        <dbReference type="Proteomes" id="UP000054928"/>
    </source>
</evidence>
<dbReference type="EMBL" id="CCYD01000286">
    <property type="protein sequence ID" value="CEG37393.1"/>
    <property type="molecule type" value="Genomic_DNA"/>
</dbReference>
<dbReference type="AlphaFoldDB" id="A0A0P1A9I6"/>
<proteinExistence type="predicted"/>
<protein>
    <submittedName>
        <fullName evidence="1">Uncharacterized protein</fullName>
    </submittedName>
</protein>
<reference evidence="2" key="1">
    <citation type="submission" date="2014-09" db="EMBL/GenBank/DDBJ databases">
        <authorList>
            <person name="Sharma Rahul"/>
            <person name="Thines Marco"/>
        </authorList>
    </citation>
    <scope>NUCLEOTIDE SEQUENCE [LARGE SCALE GENOMIC DNA]</scope>
</reference>
<dbReference type="Proteomes" id="UP000054928">
    <property type="component" value="Unassembled WGS sequence"/>
</dbReference>
<dbReference type="RefSeq" id="XP_024573762.1">
    <property type="nucleotide sequence ID" value="XM_024722713.1"/>
</dbReference>
<evidence type="ECO:0000313" key="1">
    <source>
        <dbReference type="EMBL" id="CEG37393.1"/>
    </source>
</evidence>
<sequence length="186" mass="21156">MWAKLLYMLGSSENEQADSPHNNGTALKDTSLGNLIAFAKFSSIIPSESLLNGFQNEITNEVKFAVQLHELSKSNVGLNGLLCALFQSWIGKPFDGGVDSVEFASLKKALDLLKDDGCWRELEKLYGKDKAFSLVLDILFEMSNDEFMWYRFLRNLQYDTSFSIPLIELVEFLRTTWRHKLSSTKI</sequence>
<dbReference type="GeneID" id="36400042"/>
<organism evidence="1 2">
    <name type="scientific">Plasmopara halstedii</name>
    <name type="common">Downy mildew of sunflower</name>
    <dbReference type="NCBI Taxonomy" id="4781"/>
    <lineage>
        <taxon>Eukaryota</taxon>
        <taxon>Sar</taxon>
        <taxon>Stramenopiles</taxon>
        <taxon>Oomycota</taxon>
        <taxon>Peronosporomycetes</taxon>
        <taxon>Peronosporales</taxon>
        <taxon>Peronosporaceae</taxon>
        <taxon>Plasmopara</taxon>
    </lineage>
</organism>
<keyword evidence="2" id="KW-1185">Reference proteome</keyword>